<dbReference type="Proteomes" id="UP000615760">
    <property type="component" value="Unassembled WGS sequence"/>
</dbReference>
<sequence>MAQINIKPTEALHYNWKLWRNENIYKLEHTGQVCYLRKALNDKYDQSLRRIYIGSGTLYNTPYLHTEAEAQNKYGSTESEPGTIWLRTEAETAETGVDFIVWVPPDVYNTELAGLEATTDFYKAAGRRYKIMIIP</sequence>
<evidence type="ECO:0000313" key="2">
    <source>
        <dbReference type="Proteomes" id="UP000615760"/>
    </source>
</evidence>
<evidence type="ECO:0000313" key="1">
    <source>
        <dbReference type="EMBL" id="GGB83095.1"/>
    </source>
</evidence>
<organism evidence="1 2">
    <name type="scientific">Flavobacterium suaedae</name>
    <dbReference type="NCBI Taxonomy" id="1767027"/>
    <lineage>
        <taxon>Bacteria</taxon>
        <taxon>Pseudomonadati</taxon>
        <taxon>Bacteroidota</taxon>
        <taxon>Flavobacteriia</taxon>
        <taxon>Flavobacteriales</taxon>
        <taxon>Flavobacteriaceae</taxon>
        <taxon>Flavobacterium</taxon>
    </lineage>
</organism>
<reference evidence="2" key="1">
    <citation type="journal article" date="2019" name="Int. J. Syst. Evol. Microbiol.">
        <title>The Global Catalogue of Microorganisms (GCM) 10K type strain sequencing project: providing services to taxonomists for standard genome sequencing and annotation.</title>
        <authorList>
            <consortium name="The Broad Institute Genomics Platform"/>
            <consortium name="The Broad Institute Genome Sequencing Center for Infectious Disease"/>
            <person name="Wu L."/>
            <person name="Ma J."/>
        </authorList>
    </citation>
    <scope>NUCLEOTIDE SEQUENCE [LARGE SCALE GENOMIC DNA]</scope>
    <source>
        <strain evidence="2">CGMCC 1.15461</strain>
    </source>
</reference>
<name>A0ABQ1K2D6_9FLAO</name>
<proteinExistence type="predicted"/>
<dbReference type="EMBL" id="BMJE01000006">
    <property type="protein sequence ID" value="GGB83095.1"/>
    <property type="molecule type" value="Genomic_DNA"/>
</dbReference>
<accession>A0ABQ1K2D6</accession>
<keyword evidence="2" id="KW-1185">Reference proteome</keyword>
<gene>
    <name evidence="1" type="ORF">GCM10007424_23890</name>
</gene>
<protein>
    <submittedName>
        <fullName evidence="1">Uncharacterized protein</fullName>
    </submittedName>
</protein>
<comment type="caution">
    <text evidence="1">The sequence shown here is derived from an EMBL/GenBank/DDBJ whole genome shotgun (WGS) entry which is preliminary data.</text>
</comment>